<evidence type="ECO:0000256" key="2">
    <source>
        <dbReference type="ARBA" id="ARBA00023002"/>
    </source>
</evidence>
<dbReference type="AlphaFoldDB" id="A0A068RL53"/>
<dbReference type="InterPro" id="IPR036812">
    <property type="entry name" value="NAD(P)_OxRdtase_dom_sf"/>
</dbReference>
<feature type="active site" description="Proton donor" evidence="3">
    <location>
        <position position="89"/>
    </location>
</feature>
<dbReference type="FunFam" id="3.20.20.100:FF:000015">
    <property type="entry name" value="Oxidoreductase, aldo/keto reductase family"/>
    <property type="match status" value="1"/>
</dbReference>
<evidence type="ECO:0000256" key="5">
    <source>
        <dbReference type="PIRSR" id="PIRSR000097-3"/>
    </source>
</evidence>
<dbReference type="PANTHER" id="PTHR43827">
    <property type="entry name" value="2,5-DIKETO-D-GLUCONIC ACID REDUCTASE"/>
    <property type="match status" value="1"/>
</dbReference>
<dbReference type="InterPro" id="IPR018170">
    <property type="entry name" value="Aldo/ket_reductase_CS"/>
</dbReference>
<evidence type="ECO:0000256" key="4">
    <source>
        <dbReference type="PIRSR" id="PIRSR000097-2"/>
    </source>
</evidence>
<reference evidence="7" key="1">
    <citation type="submission" date="2013-08" db="EMBL/GenBank/DDBJ databases">
        <title>Gene expansion shapes genome architecture in the human pathogen Lichtheimia corymbifera: an evolutionary genomics analysis in the ancient terrestrial Mucorales (Mucoromycotina).</title>
        <authorList>
            <person name="Schwartze V.U."/>
            <person name="Winter S."/>
            <person name="Shelest E."/>
            <person name="Marcet-Houben M."/>
            <person name="Horn F."/>
            <person name="Wehner S."/>
            <person name="Hoffmann K."/>
            <person name="Riege K."/>
            <person name="Sammeth M."/>
            <person name="Nowrousian M."/>
            <person name="Valiante V."/>
            <person name="Linde J."/>
            <person name="Jacobsen I.D."/>
            <person name="Marz M."/>
            <person name="Brakhage A.A."/>
            <person name="Gabaldon T."/>
            <person name="Bocker S."/>
            <person name="Voigt K."/>
        </authorList>
    </citation>
    <scope>NUCLEOTIDE SEQUENCE [LARGE SCALE GENOMIC DNA]</scope>
    <source>
        <strain evidence="7">FSU 9682</strain>
    </source>
</reference>
<comment type="caution">
    <text evidence="7">The sequence shown here is derived from an EMBL/GenBank/DDBJ whole genome shotgun (WGS) entry which is preliminary data.</text>
</comment>
<sequence length="312" mass="35659">MSQLRILLGERETAVNQHGIIRRRVSMNPTRTLFSRMNGLASRRLLNDGNAIPLVGFGVYNTRPGKETEQAVLWALDAGYRHIDTATIYENEKSVGDALKKTNVPRDEIFVTTKLWDTSQGYQEAKAAFEKSITALGLDYIDLYLVHSPSPGKKLRLESWKALEEIQKSGKVKSIGVSNYGIHHLKELLEVCTVKPAVNQIEISPYLARTEIEKFCKEHGILLEAFSPLTMGEKLKDDRLVAIAKKYNKTTAQILIRWSIQHGYVPLPKSVHKERIESNAQVFDFEISEEDMKQLDKFDEYFVTEWDPTRYD</sequence>
<dbReference type="OrthoDB" id="416253at2759"/>
<protein>
    <submittedName>
        <fullName evidence="7">Glyoxal reductase</fullName>
    </submittedName>
</protein>
<dbReference type="InterPro" id="IPR023210">
    <property type="entry name" value="NADP_OxRdtase_dom"/>
</dbReference>
<dbReference type="PROSITE" id="PS00062">
    <property type="entry name" value="ALDOKETO_REDUCTASE_2"/>
    <property type="match status" value="1"/>
</dbReference>
<dbReference type="Proteomes" id="UP000027586">
    <property type="component" value="Unassembled WGS sequence"/>
</dbReference>
<accession>A0A068RL53</accession>
<dbReference type="PRINTS" id="PR00069">
    <property type="entry name" value="ALDKETRDTASE"/>
</dbReference>
<organism evidence="7 8">
    <name type="scientific">Lichtheimia corymbifera JMRC:FSU:9682</name>
    <dbReference type="NCBI Taxonomy" id="1263082"/>
    <lineage>
        <taxon>Eukaryota</taxon>
        <taxon>Fungi</taxon>
        <taxon>Fungi incertae sedis</taxon>
        <taxon>Mucoromycota</taxon>
        <taxon>Mucoromycotina</taxon>
        <taxon>Mucoromycetes</taxon>
        <taxon>Mucorales</taxon>
        <taxon>Lichtheimiaceae</taxon>
        <taxon>Lichtheimia</taxon>
    </lineage>
</organism>
<dbReference type="Pfam" id="PF00248">
    <property type="entry name" value="Aldo_ket_red"/>
    <property type="match status" value="1"/>
</dbReference>
<dbReference type="PANTHER" id="PTHR43827:SF13">
    <property type="entry name" value="ALDO_KETO REDUCTASE FAMILY PROTEIN"/>
    <property type="match status" value="1"/>
</dbReference>
<proteinExistence type="inferred from homology"/>
<dbReference type="GO" id="GO:0019568">
    <property type="term" value="P:arabinose catabolic process"/>
    <property type="evidence" value="ECO:0007669"/>
    <property type="project" value="EnsemblFungi"/>
</dbReference>
<name>A0A068RL53_9FUNG</name>
<dbReference type="GO" id="GO:0004032">
    <property type="term" value="F:aldose reductase (NADPH) activity"/>
    <property type="evidence" value="ECO:0007669"/>
    <property type="project" value="EnsemblFungi"/>
</dbReference>
<dbReference type="SUPFAM" id="SSF51430">
    <property type="entry name" value="NAD(P)-linked oxidoreductase"/>
    <property type="match status" value="1"/>
</dbReference>
<dbReference type="PIRSF" id="PIRSF000097">
    <property type="entry name" value="AKR"/>
    <property type="match status" value="1"/>
</dbReference>
<dbReference type="InterPro" id="IPR020471">
    <property type="entry name" value="AKR"/>
</dbReference>
<feature type="site" description="Lowers pKa of active site Tyr" evidence="5">
    <location>
        <position position="114"/>
    </location>
</feature>
<feature type="binding site" evidence="4">
    <location>
        <position position="147"/>
    </location>
    <ligand>
        <name>substrate</name>
    </ligand>
</feature>
<evidence type="ECO:0000256" key="1">
    <source>
        <dbReference type="ARBA" id="ARBA00007905"/>
    </source>
</evidence>
<evidence type="ECO:0000259" key="6">
    <source>
        <dbReference type="Pfam" id="PF00248"/>
    </source>
</evidence>
<dbReference type="VEuPathDB" id="FungiDB:LCOR_02580.1"/>
<dbReference type="PROSITE" id="PS00798">
    <property type="entry name" value="ALDOKETO_REDUCTASE_1"/>
    <property type="match status" value="1"/>
</dbReference>
<evidence type="ECO:0000256" key="3">
    <source>
        <dbReference type="PIRSR" id="PIRSR000097-1"/>
    </source>
</evidence>
<gene>
    <name evidence="7" type="ORF">LCOR_02580.1</name>
</gene>
<dbReference type="Gene3D" id="3.20.20.100">
    <property type="entry name" value="NADP-dependent oxidoreductase domain"/>
    <property type="match status" value="1"/>
</dbReference>
<evidence type="ECO:0000313" key="7">
    <source>
        <dbReference type="EMBL" id="CDH50898.1"/>
    </source>
</evidence>
<dbReference type="STRING" id="1263082.A0A068RL53"/>
<evidence type="ECO:0000313" key="8">
    <source>
        <dbReference type="Proteomes" id="UP000027586"/>
    </source>
</evidence>
<dbReference type="CDD" id="cd19071">
    <property type="entry name" value="AKR_AKR1-5-like"/>
    <property type="match status" value="1"/>
</dbReference>
<keyword evidence="2" id="KW-0560">Oxidoreductase</keyword>
<keyword evidence="8" id="KW-1185">Reference proteome</keyword>
<feature type="domain" description="NADP-dependent oxidoreductase" evidence="6">
    <location>
        <begin position="66"/>
        <end position="299"/>
    </location>
</feature>
<dbReference type="GO" id="GO:0042843">
    <property type="term" value="P:D-xylose catabolic process"/>
    <property type="evidence" value="ECO:0007669"/>
    <property type="project" value="EnsemblFungi"/>
</dbReference>
<comment type="similarity">
    <text evidence="1">Belongs to the aldo/keto reductase family.</text>
</comment>
<dbReference type="PROSITE" id="PS00063">
    <property type="entry name" value="ALDOKETO_REDUCTASE_3"/>
    <property type="match status" value="1"/>
</dbReference>
<dbReference type="GO" id="GO:0034599">
    <property type="term" value="P:cellular response to oxidative stress"/>
    <property type="evidence" value="ECO:0007669"/>
    <property type="project" value="EnsemblFungi"/>
</dbReference>
<dbReference type="EMBL" id="CBTN010000008">
    <property type="protein sequence ID" value="CDH50898.1"/>
    <property type="molecule type" value="Genomic_DNA"/>
</dbReference>